<evidence type="ECO:0000256" key="1">
    <source>
        <dbReference type="RuleBase" id="RU368002"/>
    </source>
</evidence>
<dbReference type="PANTHER" id="PTHR15298">
    <property type="entry name" value="L-COA N-ACYLTRANSFERASE-RELATED"/>
    <property type="match status" value="1"/>
</dbReference>
<dbReference type="Pfam" id="PF08445">
    <property type="entry name" value="FR47"/>
    <property type="match status" value="1"/>
</dbReference>
<reference evidence="4" key="1">
    <citation type="journal article" date="2010" name="Nature">
        <title>The Amphimedon queenslandica genome and the evolution of animal complexity.</title>
        <authorList>
            <person name="Srivastava M."/>
            <person name="Simakov O."/>
            <person name="Chapman J."/>
            <person name="Fahey B."/>
            <person name="Gauthier M.E."/>
            <person name="Mitros T."/>
            <person name="Richards G.S."/>
            <person name="Conaco C."/>
            <person name="Dacre M."/>
            <person name="Hellsten U."/>
            <person name="Larroux C."/>
            <person name="Putnam N.H."/>
            <person name="Stanke M."/>
            <person name="Adamska M."/>
            <person name="Darling A."/>
            <person name="Degnan S.M."/>
            <person name="Oakley T.H."/>
            <person name="Plachetzki D.C."/>
            <person name="Zhai Y."/>
            <person name="Adamski M."/>
            <person name="Calcino A."/>
            <person name="Cummins S.F."/>
            <person name="Goodstein D.M."/>
            <person name="Harris C."/>
            <person name="Jackson D.J."/>
            <person name="Leys S.P."/>
            <person name="Shu S."/>
            <person name="Woodcroft B.J."/>
            <person name="Vervoort M."/>
            <person name="Kosik K.S."/>
            <person name="Manning G."/>
            <person name="Degnan B.M."/>
            <person name="Rokhsar D.S."/>
        </authorList>
    </citation>
    <scope>NUCLEOTIDE SEQUENCE [LARGE SCALE GENOMIC DNA]</scope>
</reference>
<dbReference type="EnsemblMetazoa" id="Aqu2.1.32240_001">
    <property type="protein sequence ID" value="Aqu2.1.32240_001"/>
    <property type="gene ID" value="Aqu2.1.32240"/>
</dbReference>
<sequence>MDQGASEIDASKKEELQDFLYKYWPDTIEIVNGLKLGKEFTAKIFTDNGWPDVKTVILIYNEGSVTFFFPFGTDNPKTASILKSVVDSNLEDGQEPSIHGTEEFILELKKVMGFQILAPPIFRYTYTIAKDINSDKMLEKRPLPERYKIDSIQFSDIKFVASKWGEGGDIAQPFINNLVTNYPSVAIYDTSTEPAQPVSWIVSTAVGILYHLFTVEEHRGKGLATIVIQEQTCKILAKGLTPFCYIYADNVKSQGLFEKCGYVNNKLHLSYTHLDY</sequence>
<accession>A0A1X7UW79</accession>
<reference evidence="3" key="2">
    <citation type="submission" date="2017-05" db="UniProtKB">
        <authorList>
            <consortium name="EnsemblMetazoa"/>
        </authorList>
    </citation>
    <scope>IDENTIFICATION</scope>
</reference>
<feature type="domain" description="N-acetyltransferase" evidence="2">
    <location>
        <begin position="147"/>
        <end position="276"/>
    </location>
</feature>
<evidence type="ECO:0000259" key="2">
    <source>
        <dbReference type="PROSITE" id="PS51186"/>
    </source>
</evidence>
<dbReference type="InterPro" id="IPR000182">
    <property type="entry name" value="GNAT_dom"/>
</dbReference>
<dbReference type="InterPro" id="IPR016181">
    <property type="entry name" value="Acyl_CoA_acyltransferase"/>
</dbReference>
<keyword evidence="1" id="KW-0808">Transferase</keyword>
<dbReference type="Gene3D" id="3.40.630.30">
    <property type="match status" value="1"/>
</dbReference>
<dbReference type="EC" id="2.3.1.-" evidence="1"/>
<dbReference type="KEGG" id="aqu:109581834"/>
<dbReference type="GO" id="GO:0005739">
    <property type="term" value="C:mitochondrion"/>
    <property type="evidence" value="ECO:0007669"/>
    <property type="project" value="InterPro"/>
</dbReference>
<evidence type="ECO:0000313" key="4">
    <source>
        <dbReference type="Proteomes" id="UP000007879"/>
    </source>
</evidence>
<evidence type="ECO:0000313" key="3">
    <source>
        <dbReference type="EnsemblMetazoa" id="Aqu2.1.32240_001"/>
    </source>
</evidence>
<dbReference type="SUPFAM" id="SSF55729">
    <property type="entry name" value="Acyl-CoA N-acyltransferases (Nat)"/>
    <property type="match status" value="1"/>
</dbReference>
<dbReference type="GO" id="GO:0047961">
    <property type="term" value="F:glycine N-acyltransferase activity"/>
    <property type="evidence" value="ECO:0007669"/>
    <property type="project" value="InterPro"/>
</dbReference>
<gene>
    <name evidence="3" type="primary">109581834</name>
</gene>
<name>A0A1X7UW79_AMPQE</name>
<dbReference type="PROSITE" id="PS51186">
    <property type="entry name" value="GNAT"/>
    <property type="match status" value="1"/>
</dbReference>
<dbReference type="EnsemblMetazoa" id="XM_019996262.1">
    <property type="protein sequence ID" value="XP_019851821.1"/>
    <property type="gene ID" value="LOC109581834"/>
</dbReference>
<dbReference type="InParanoid" id="A0A1X7UW79"/>
<dbReference type="Proteomes" id="UP000007879">
    <property type="component" value="Unassembled WGS sequence"/>
</dbReference>
<keyword evidence="4" id="KW-1185">Reference proteome</keyword>
<dbReference type="AlphaFoldDB" id="A0A1X7UW79"/>
<comment type="similarity">
    <text evidence="1">Belongs to the glycine N-acyltransferase family.</text>
</comment>
<proteinExistence type="inferred from homology"/>
<organism evidence="3">
    <name type="scientific">Amphimedon queenslandica</name>
    <name type="common">Sponge</name>
    <dbReference type="NCBI Taxonomy" id="400682"/>
    <lineage>
        <taxon>Eukaryota</taxon>
        <taxon>Metazoa</taxon>
        <taxon>Porifera</taxon>
        <taxon>Demospongiae</taxon>
        <taxon>Heteroscleromorpha</taxon>
        <taxon>Haplosclerida</taxon>
        <taxon>Niphatidae</taxon>
        <taxon>Amphimedon</taxon>
    </lineage>
</organism>
<dbReference type="OrthoDB" id="61870at2759"/>
<protein>
    <recommendedName>
        <fullName evidence="1">Glycine N-acyltransferase-like protein</fullName>
        <ecNumber evidence="1">2.3.1.-</ecNumber>
    </recommendedName>
</protein>
<dbReference type="PANTHER" id="PTHR15298:SF1">
    <property type="entry name" value="GLYCINE N-ACYLTRANSFERASE-LIKE PROTEIN"/>
    <property type="match status" value="1"/>
</dbReference>
<dbReference type="InterPro" id="IPR013653">
    <property type="entry name" value="GCN5-like_dom"/>
</dbReference>
<keyword evidence="1" id="KW-0012">Acyltransferase</keyword>
<dbReference type="InterPro" id="IPR010313">
    <property type="entry name" value="Glycine_N-acyltransferase"/>
</dbReference>